<evidence type="ECO:0000313" key="2">
    <source>
        <dbReference type="Proteomes" id="UP000075670"/>
    </source>
</evidence>
<accession>A0A151B004</accession>
<reference evidence="1 2" key="1">
    <citation type="submission" date="2016-02" db="EMBL/GenBank/DDBJ databases">
        <title>Genome sequence of Moorella mulderi DSM 14980.</title>
        <authorList>
            <person name="Poehlein A."/>
            <person name="Daniel R."/>
        </authorList>
    </citation>
    <scope>NUCLEOTIDE SEQUENCE [LARGE SCALE GENOMIC DNA]</scope>
    <source>
        <strain evidence="1 2">DSM 14980</strain>
    </source>
</reference>
<dbReference type="PATRIC" id="fig|1122241.3.peg.938"/>
<dbReference type="Proteomes" id="UP000075670">
    <property type="component" value="Unassembled WGS sequence"/>
</dbReference>
<name>A0A151B004_9FIRM</name>
<organism evidence="1 2">
    <name type="scientific">Moorella mulderi DSM 14980</name>
    <dbReference type="NCBI Taxonomy" id="1122241"/>
    <lineage>
        <taxon>Bacteria</taxon>
        <taxon>Bacillati</taxon>
        <taxon>Bacillota</taxon>
        <taxon>Clostridia</taxon>
        <taxon>Neomoorellales</taxon>
        <taxon>Neomoorellaceae</taxon>
        <taxon>Neomoorella</taxon>
    </lineage>
</organism>
<comment type="caution">
    <text evidence="1">The sequence shown here is derived from an EMBL/GenBank/DDBJ whole genome shotgun (WGS) entry which is preliminary data.</text>
</comment>
<proteinExistence type="predicted"/>
<protein>
    <submittedName>
        <fullName evidence="1">Uncharacterized protein</fullName>
    </submittedName>
</protein>
<dbReference type="EMBL" id="LTBC01000002">
    <property type="protein sequence ID" value="KYH33112.1"/>
    <property type="molecule type" value="Genomic_DNA"/>
</dbReference>
<sequence length="70" mass="7686">MPEMTSLERVCAAANRMEPDVVPVGPYMGNHAAKVGGASFIRAGCELAYYTPQENVNAMIRVARENRYPL</sequence>
<dbReference type="AlphaFoldDB" id="A0A151B004"/>
<gene>
    <name evidence="1" type="ORF">MOMUL_08910</name>
</gene>
<keyword evidence="2" id="KW-1185">Reference proteome</keyword>
<evidence type="ECO:0000313" key="1">
    <source>
        <dbReference type="EMBL" id="KYH33112.1"/>
    </source>
</evidence>